<protein>
    <submittedName>
        <fullName evidence="4">Semialdehyde dehydrogenase</fullName>
    </submittedName>
</protein>
<dbReference type="Gene3D" id="3.40.50.720">
    <property type="entry name" value="NAD(P)-binding Rossmann-like Domain"/>
    <property type="match status" value="1"/>
</dbReference>
<gene>
    <name evidence="4" type="ORF">ENT37_05755</name>
</gene>
<dbReference type="Pfam" id="PF16896">
    <property type="entry name" value="PGDH_C"/>
    <property type="match status" value="1"/>
</dbReference>
<dbReference type="AlphaFoldDB" id="A0A7C4KGP2"/>
<evidence type="ECO:0000259" key="3">
    <source>
        <dbReference type="Pfam" id="PF16896"/>
    </source>
</evidence>
<dbReference type="InterPro" id="IPR050812">
    <property type="entry name" value="Preph/Arog_dehydrog"/>
</dbReference>
<accession>A0A7C4KGP2</accession>
<dbReference type="InterPro" id="IPR013116">
    <property type="entry name" value="KARI_N"/>
</dbReference>
<feature type="domain" description="Phosphogluconate dehydrogenase (decarboxylating) C-terminal" evidence="3">
    <location>
        <begin position="121"/>
        <end position="275"/>
    </location>
</feature>
<dbReference type="InterPro" id="IPR037161">
    <property type="entry name" value="Semialdehyde_DH-like_C"/>
</dbReference>
<proteinExistence type="predicted"/>
<sequence>MTTIALFGAAGKMGSRISRRLRENEEYRTLYVESGEVGNQRLKERGDTPTAPDEAAQQADVVILAVPDKLIGKVSQSTVPQMKPGAMLMLLDPAAPYGGELPRREDISIFVCHPCHPPIVNDETDPEARLDFFGAIKAKQHVVAALMQGSEADYGRGEAVVRAIFSPVMNVYRVTVEQMAILEPALSETVVLTCMVIMTEAIEEAVRRGVPPEAARQFVLGHMNVNVGILFKYIDAELSDGAKLAVSRAKTRIFQPDWKAVFEPENVMAEVKAITQGITVQ</sequence>
<organism evidence="4">
    <name type="scientific">Anaerolinea thermolimosa</name>
    <dbReference type="NCBI Taxonomy" id="229919"/>
    <lineage>
        <taxon>Bacteria</taxon>
        <taxon>Bacillati</taxon>
        <taxon>Chloroflexota</taxon>
        <taxon>Anaerolineae</taxon>
        <taxon>Anaerolineales</taxon>
        <taxon>Anaerolineaceae</taxon>
        <taxon>Anaerolinea</taxon>
    </lineage>
</organism>
<dbReference type="InterPro" id="IPR036291">
    <property type="entry name" value="NAD(P)-bd_dom_sf"/>
</dbReference>
<evidence type="ECO:0000313" key="4">
    <source>
        <dbReference type="EMBL" id="HGS21355.1"/>
    </source>
</evidence>
<evidence type="ECO:0000256" key="1">
    <source>
        <dbReference type="ARBA" id="ARBA00023002"/>
    </source>
</evidence>
<dbReference type="Gene3D" id="1.10.3640.10">
    <property type="entry name" value="Semialdehyde dehydrogenase-like, C-terminal"/>
    <property type="match status" value="1"/>
</dbReference>
<dbReference type="GO" id="GO:0008977">
    <property type="term" value="F:prephenate dehydrogenase (NAD+) activity"/>
    <property type="evidence" value="ECO:0007669"/>
    <property type="project" value="TreeGrafter"/>
</dbReference>
<keyword evidence="1" id="KW-0560">Oxidoreductase</keyword>
<reference evidence="4" key="1">
    <citation type="journal article" date="2020" name="mSystems">
        <title>Genome- and Community-Level Interaction Insights into Carbon Utilization and Element Cycling Functions of Hydrothermarchaeota in Hydrothermal Sediment.</title>
        <authorList>
            <person name="Zhou Z."/>
            <person name="Liu Y."/>
            <person name="Xu W."/>
            <person name="Pan J."/>
            <person name="Luo Z.H."/>
            <person name="Li M."/>
        </authorList>
    </citation>
    <scope>NUCLEOTIDE SEQUENCE [LARGE SCALE GENOMIC DNA]</scope>
    <source>
        <strain evidence="4">SpSt-573</strain>
    </source>
</reference>
<dbReference type="PANTHER" id="PTHR21363">
    <property type="entry name" value="PREPHENATE DEHYDROGENASE"/>
    <property type="match status" value="1"/>
</dbReference>
<name>A0A7C4KGP2_9CHLR</name>
<comment type="caution">
    <text evidence="4">The sequence shown here is derived from an EMBL/GenBank/DDBJ whole genome shotgun (WGS) entry which is preliminary data.</text>
</comment>
<dbReference type="Pfam" id="PF07991">
    <property type="entry name" value="KARI_N"/>
    <property type="match status" value="1"/>
</dbReference>
<dbReference type="GO" id="GO:0070403">
    <property type="term" value="F:NAD+ binding"/>
    <property type="evidence" value="ECO:0007669"/>
    <property type="project" value="TreeGrafter"/>
</dbReference>
<dbReference type="EMBL" id="DSYK01000293">
    <property type="protein sequence ID" value="HGS21355.1"/>
    <property type="molecule type" value="Genomic_DNA"/>
</dbReference>
<dbReference type="GO" id="GO:0006571">
    <property type="term" value="P:tyrosine biosynthetic process"/>
    <property type="evidence" value="ECO:0007669"/>
    <property type="project" value="TreeGrafter"/>
</dbReference>
<evidence type="ECO:0000259" key="2">
    <source>
        <dbReference type="Pfam" id="PF07991"/>
    </source>
</evidence>
<dbReference type="SUPFAM" id="SSF51735">
    <property type="entry name" value="NAD(P)-binding Rossmann-fold domains"/>
    <property type="match status" value="1"/>
</dbReference>
<feature type="domain" description="KARI N-terminal Rossmann" evidence="2">
    <location>
        <begin position="3"/>
        <end position="90"/>
    </location>
</feature>
<dbReference type="InterPro" id="IPR031663">
    <property type="entry name" value="PGDH_C"/>
</dbReference>
<dbReference type="PANTHER" id="PTHR21363:SF0">
    <property type="entry name" value="PREPHENATE DEHYDROGENASE [NADP(+)]"/>
    <property type="match status" value="1"/>
</dbReference>